<dbReference type="Gene3D" id="1.10.510.10">
    <property type="entry name" value="Transferase(Phosphotransferase) domain 1"/>
    <property type="match status" value="1"/>
</dbReference>
<evidence type="ECO:0000313" key="2">
    <source>
        <dbReference type="EMBL" id="OQR84220.1"/>
    </source>
</evidence>
<dbReference type="InterPro" id="IPR051681">
    <property type="entry name" value="Ser/Thr_Kinases-Pseudokinases"/>
</dbReference>
<sequence length="339" mass="38170">MGLVMSSDVSLGVRLRQSVSSCLRRTFKRPKLASFEPTLRSGDVAFLSPRAILVSVLTSNKYDGLVAIPFDALQLQNVVGKTKYGDIQRASYHGTPVIVKYMPPMVDRTTRRLFSDDLQVLVSLRHPNVVQCIGASWSSPLKACFVMEYLERGDLFRLLGDSSVPLTWADELLNIAIGTARGLAYLHSHHPPLLHRNLKSANIHIGSDFSAKISGFAVRRDREVIENPWPQDVSLYWMSPEMLCGDRTTHKTDVFSFGIILAELDTRMVPYHDAQAQGPALLHRILHEELRPNLSDAPLESLQQLYYRCVAADPRKRPRFEEILDLLETDVYSDALDLT</sequence>
<organism evidence="2 3">
    <name type="scientific">Achlya hypogyna</name>
    <name type="common">Oomycete</name>
    <name type="synonym">Protoachlya hypogyna</name>
    <dbReference type="NCBI Taxonomy" id="1202772"/>
    <lineage>
        <taxon>Eukaryota</taxon>
        <taxon>Sar</taxon>
        <taxon>Stramenopiles</taxon>
        <taxon>Oomycota</taxon>
        <taxon>Saprolegniomycetes</taxon>
        <taxon>Saprolegniales</taxon>
        <taxon>Achlyaceae</taxon>
        <taxon>Achlya</taxon>
    </lineage>
</organism>
<accession>A0A1V9YES6</accession>
<dbReference type="Proteomes" id="UP000243579">
    <property type="component" value="Unassembled WGS sequence"/>
</dbReference>
<dbReference type="OrthoDB" id="10261027at2759"/>
<keyword evidence="2" id="KW-0418">Kinase</keyword>
<dbReference type="GO" id="GO:0005524">
    <property type="term" value="F:ATP binding"/>
    <property type="evidence" value="ECO:0007669"/>
    <property type="project" value="InterPro"/>
</dbReference>
<proteinExistence type="predicted"/>
<comment type="caution">
    <text evidence="2">The sequence shown here is derived from an EMBL/GenBank/DDBJ whole genome shotgun (WGS) entry which is preliminary data.</text>
</comment>
<dbReference type="InterPro" id="IPR001245">
    <property type="entry name" value="Ser-Thr/Tyr_kinase_cat_dom"/>
</dbReference>
<keyword evidence="3" id="KW-1185">Reference proteome</keyword>
<dbReference type="PANTHER" id="PTHR44329:SF214">
    <property type="entry name" value="PROTEIN KINASE DOMAIN-CONTAINING PROTEIN"/>
    <property type="match status" value="1"/>
</dbReference>
<dbReference type="GO" id="GO:0004674">
    <property type="term" value="F:protein serine/threonine kinase activity"/>
    <property type="evidence" value="ECO:0007669"/>
    <property type="project" value="TreeGrafter"/>
</dbReference>
<keyword evidence="2" id="KW-0808">Transferase</keyword>
<dbReference type="PROSITE" id="PS50011">
    <property type="entry name" value="PROTEIN_KINASE_DOM"/>
    <property type="match status" value="1"/>
</dbReference>
<feature type="domain" description="Protein kinase" evidence="1">
    <location>
        <begin position="73"/>
        <end position="333"/>
    </location>
</feature>
<dbReference type="STRING" id="1202772.A0A1V9YES6"/>
<gene>
    <name evidence="2" type="ORF">ACHHYP_13707</name>
</gene>
<dbReference type="AlphaFoldDB" id="A0A1V9YES6"/>
<dbReference type="PANTHER" id="PTHR44329">
    <property type="entry name" value="SERINE/THREONINE-PROTEIN KINASE TNNI3K-RELATED"/>
    <property type="match status" value="1"/>
</dbReference>
<reference evidence="2 3" key="1">
    <citation type="journal article" date="2014" name="Genome Biol. Evol.">
        <title>The secreted proteins of Achlya hypogyna and Thraustotheca clavata identify the ancestral oomycete secretome and reveal gene acquisitions by horizontal gene transfer.</title>
        <authorList>
            <person name="Misner I."/>
            <person name="Blouin N."/>
            <person name="Leonard G."/>
            <person name="Richards T.A."/>
            <person name="Lane C.E."/>
        </authorList>
    </citation>
    <scope>NUCLEOTIDE SEQUENCE [LARGE SCALE GENOMIC DNA]</scope>
    <source>
        <strain evidence="2 3">ATCC 48635</strain>
    </source>
</reference>
<dbReference type="InterPro" id="IPR011009">
    <property type="entry name" value="Kinase-like_dom_sf"/>
</dbReference>
<dbReference type="EMBL" id="JNBR01001920">
    <property type="protein sequence ID" value="OQR84220.1"/>
    <property type="molecule type" value="Genomic_DNA"/>
</dbReference>
<dbReference type="PRINTS" id="PR00109">
    <property type="entry name" value="TYRKINASE"/>
</dbReference>
<evidence type="ECO:0000313" key="3">
    <source>
        <dbReference type="Proteomes" id="UP000243579"/>
    </source>
</evidence>
<dbReference type="SUPFAM" id="SSF56112">
    <property type="entry name" value="Protein kinase-like (PK-like)"/>
    <property type="match status" value="1"/>
</dbReference>
<name>A0A1V9YES6_ACHHY</name>
<dbReference type="Pfam" id="PF07714">
    <property type="entry name" value="PK_Tyr_Ser-Thr"/>
    <property type="match status" value="1"/>
</dbReference>
<dbReference type="Gene3D" id="3.30.200.20">
    <property type="entry name" value="Phosphorylase Kinase, domain 1"/>
    <property type="match status" value="1"/>
</dbReference>
<dbReference type="InterPro" id="IPR000719">
    <property type="entry name" value="Prot_kinase_dom"/>
</dbReference>
<evidence type="ECO:0000259" key="1">
    <source>
        <dbReference type="PROSITE" id="PS50011"/>
    </source>
</evidence>
<protein>
    <submittedName>
        <fullName evidence="2">Protein kinase</fullName>
    </submittedName>
</protein>